<accession>A0A0C2VGH3</accession>
<comment type="caution">
    <text evidence="2">The sequence shown here is derived from an EMBL/GenBank/DDBJ whole genome shotgun (WGS) entry which is preliminary data.</text>
</comment>
<reference evidence="2 3" key="1">
    <citation type="submission" date="2015-01" db="EMBL/GenBank/DDBJ databases">
        <title>Jeotgalibacillus campisalis genome sequencing.</title>
        <authorList>
            <person name="Goh K.M."/>
            <person name="Chan K.-G."/>
            <person name="Yaakop A.S."/>
            <person name="Ee R."/>
            <person name="Gan H.M."/>
            <person name="Chan C.S."/>
        </authorList>
    </citation>
    <scope>NUCLEOTIDE SEQUENCE [LARGE SCALE GENOMIC DNA]</scope>
    <source>
        <strain evidence="2 3">SF-57</strain>
    </source>
</reference>
<protein>
    <submittedName>
        <fullName evidence="2">Uncharacterized protein</fullName>
    </submittedName>
</protein>
<evidence type="ECO:0000313" key="2">
    <source>
        <dbReference type="EMBL" id="KIL43088.1"/>
    </source>
</evidence>
<name>A0A0C2VGH3_9BACL</name>
<evidence type="ECO:0000256" key="1">
    <source>
        <dbReference type="SAM" id="Phobius"/>
    </source>
</evidence>
<dbReference type="PATRIC" id="fig|220754.4.peg.3505"/>
<dbReference type="AlphaFoldDB" id="A0A0C2VGH3"/>
<keyword evidence="1" id="KW-0812">Transmembrane</keyword>
<keyword evidence="3" id="KW-1185">Reference proteome</keyword>
<feature type="transmembrane region" description="Helical" evidence="1">
    <location>
        <begin position="52"/>
        <end position="70"/>
    </location>
</feature>
<organism evidence="2 3">
    <name type="scientific">Jeotgalibacillus campisalis</name>
    <dbReference type="NCBI Taxonomy" id="220754"/>
    <lineage>
        <taxon>Bacteria</taxon>
        <taxon>Bacillati</taxon>
        <taxon>Bacillota</taxon>
        <taxon>Bacilli</taxon>
        <taxon>Bacillales</taxon>
        <taxon>Caryophanaceae</taxon>
        <taxon>Jeotgalibacillus</taxon>
    </lineage>
</organism>
<sequence length="78" mass="8554">MKRVVGIFLIIQTVLTYLILRALNQVSVSITEAAVHTKSGGLTLSWSDDLSAITYILLIIVVIPSIYLILAKNKKIEG</sequence>
<gene>
    <name evidence="2" type="ORF">KR50_34910</name>
</gene>
<proteinExistence type="predicted"/>
<keyword evidence="1" id="KW-1133">Transmembrane helix</keyword>
<evidence type="ECO:0000313" key="3">
    <source>
        <dbReference type="Proteomes" id="UP000031972"/>
    </source>
</evidence>
<dbReference type="RefSeq" id="WP_041061363.1">
    <property type="nucleotide sequence ID" value="NZ_JXRR01000022.1"/>
</dbReference>
<dbReference type="Proteomes" id="UP000031972">
    <property type="component" value="Unassembled WGS sequence"/>
</dbReference>
<keyword evidence="1" id="KW-0472">Membrane</keyword>
<dbReference type="EMBL" id="JXRR01000022">
    <property type="protein sequence ID" value="KIL43088.1"/>
    <property type="molecule type" value="Genomic_DNA"/>
</dbReference>